<organism evidence="1 2">
    <name type="scientific">Mycena maculata</name>
    <dbReference type="NCBI Taxonomy" id="230809"/>
    <lineage>
        <taxon>Eukaryota</taxon>
        <taxon>Fungi</taxon>
        <taxon>Dikarya</taxon>
        <taxon>Basidiomycota</taxon>
        <taxon>Agaricomycotina</taxon>
        <taxon>Agaricomycetes</taxon>
        <taxon>Agaricomycetidae</taxon>
        <taxon>Agaricales</taxon>
        <taxon>Marasmiineae</taxon>
        <taxon>Mycenaceae</taxon>
        <taxon>Mycena</taxon>
    </lineage>
</organism>
<name>A0AAD7HRC9_9AGAR</name>
<proteinExistence type="predicted"/>
<dbReference type="Proteomes" id="UP001215280">
    <property type="component" value="Unassembled WGS sequence"/>
</dbReference>
<dbReference type="AlphaFoldDB" id="A0AAD7HRC9"/>
<gene>
    <name evidence="1" type="ORF">DFH07DRAFT_782938</name>
</gene>
<sequence length="187" mass="21157">MAKRPLLVLHHFAETAPAVSRTLGAGTMNMPSEYKPRLETTRRRALQCATGELVWHIENLDTSGFGDQEKGWRAVPIHGLDGVDPFTRTSLRDNTSMRLTLQRHAINAQLPNFRDIILGEVSDPFYVSSYVSPIYILSPNLSPNFDPQLCAKLEHKIGRDTKLDVESRMRTSNFDPNFDPNLMPYFG</sequence>
<reference evidence="1" key="1">
    <citation type="submission" date="2023-03" db="EMBL/GenBank/DDBJ databases">
        <title>Massive genome expansion in bonnet fungi (Mycena s.s.) driven by repeated elements and novel gene families across ecological guilds.</title>
        <authorList>
            <consortium name="Lawrence Berkeley National Laboratory"/>
            <person name="Harder C.B."/>
            <person name="Miyauchi S."/>
            <person name="Viragh M."/>
            <person name="Kuo A."/>
            <person name="Thoen E."/>
            <person name="Andreopoulos B."/>
            <person name="Lu D."/>
            <person name="Skrede I."/>
            <person name="Drula E."/>
            <person name="Henrissat B."/>
            <person name="Morin E."/>
            <person name="Kohler A."/>
            <person name="Barry K."/>
            <person name="LaButti K."/>
            <person name="Morin E."/>
            <person name="Salamov A."/>
            <person name="Lipzen A."/>
            <person name="Mereny Z."/>
            <person name="Hegedus B."/>
            <person name="Baldrian P."/>
            <person name="Stursova M."/>
            <person name="Weitz H."/>
            <person name="Taylor A."/>
            <person name="Grigoriev I.V."/>
            <person name="Nagy L.G."/>
            <person name="Martin F."/>
            <person name="Kauserud H."/>
        </authorList>
    </citation>
    <scope>NUCLEOTIDE SEQUENCE</scope>
    <source>
        <strain evidence="1">CBHHK188m</strain>
    </source>
</reference>
<evidence type="ECO:0000313" key="2">
    <source>
        <dbReference type="Proteomes" id="UP001215280"/>
    </source>
</evidence>
<dbReference type="EMBL" id="JARJLG010000226">
    <property type="protein sequence ID" value="KAJ7725629.1"/>
    <property type="molecule type" value="Genomic_DNA"/>
</dbReference>
<keyword evidence="2" id="KW-1185">Reference proteome</keyword>
<accession>A0AAD7HRC9</accession>
<evidence type="ECO:0000313" key="1">
    <source>
        <dbReference type="EMBL" id="KAJ7725629.1"/>
    </source>
</evidence>
<protein>
    <submittedName>
        <fullName evidence="1">Uncharacterized protein</fullName>
    </submittedName>
</protein>
<comment type="caution">
    <text evidence="1">The sequence shown here is derived from an EMBL/GenBank/DDBJ whole genome shotgun (WGS) entry which is preliminary data.</text>
</comment>